<accession>A0ABY9QDF1</accession>
<evidence type="ECO:0000313" key="1">
    <source>
        <dbReference type="EMBL" id="WMV76928.1"/>
    </source>
</evidence>
<proteinExistence type="predicted"/>
<sequence>MTTGHNDIVSRKKDIISGEENISSVEVEGTLYAHPAMLETVIRYRRVA</sequence>
<protein>
    <submittedName>
        <fullName evidence="1">Uncharacterized protein</fullName>
    </submittedName>
</protein>
<dbReference type="Proteomes" id="UP001297580">
    <property type="component" value="Chromosome"/>
</dbReference>
<organism evidence="1 2">
    <name type="scientific">Geobacillus thermodenitrificans</name>
    <dbReference type="NCBI Taxonomy" id="33940"/>
    <lineage>
        <taxon>Bacteria</taxon>
        <taxon>Bacillati</taxon>
        <taxon>Bacillota</taxon>
        <taxon>Bacilli</taxon>
        <taxon>Bacillales</taxon>
        <taxon>Anoxybacillaceae</taxon>
        <taxon>Geobacillus</taxon>
    </lineage>
</organism>
<reference evidence="1 2" key="1">
    <citation type="submission" date="2023-08" db="EMBL/GenBank/DDBJ databases">
        <title>Complete genome sequence of Geobacillus thermodenitrificans K1041, a genetically tractable strain representative of the genus Geobacillus.</title>
        <authorList>
            <person name="Kani S."/>
            <person name="Suzuki H."/>
        </authorList>
    </citation>
    <scope>NUCLEOTIDE SEQUENCE [LARGE SCALE GENOMIC DNA]</scope>
    <source>
        <strain evidence="1 2">K1041</strain>
    </source>
</reference>
<name>A0ABY9QDF1_GEOTD</name>
<dbReference type="EMBL" id="CP133461">
    <property type="protein sequence ID" value="WMV76928.1"/>
    <property type="molecule type" value="Genomic_DNA"/>
</dbReference>
<evidence type="ECO:0000313" key="2">
    <source>
        <dbReference type="Proteomes" id="UP001297580"/>
    </source>
</evidence>
<dbReference type="GeneID" id="87624195"/>
<dbReference type="RefSeq" id="WP_230459243.1">
    <property type="nucleotide sequence ID" value="NZ_CP017694.1"/>
</dbReference>
<gene>
    <name evidence="1" type="ORF">HSX42_03855</name>
</gene>
<keyword evidence="2" id="KW-1185">Reference proteome</keyword>
<dbReference type="SUPFAM" id="SSF56801">
    <property type="entry name" value="Acetyl-CoA synthetase-like"/>
    <property type="match status" value="1"/>
</dbReference>